<feature type="region of interest" description="Disordered" evidence="1">
    <location>
        <begin position="548"/>
        <end position="648"/>
    </location>
</feature>
<protein>
    <recommendedName>
        <fullName evidence="6">TrbL/VirB6 plasmid conjugal transfer protein</fullName>
    </recommendedName>
</protein>
<dbReference type="OrthoDB" id="4480700at2"/>
<keyword evidence="2" id="KW-0472">Membrane</keyword>
<evidence type="ECO:0000256" key="3">
    <source>
        <dbReference type="SAM" id="SignalP"/>
    </source>
</evidence>
<dbReference type="AlphaFoldDB" id="A0A562V1C2"/>
<name>A0A562V1C2_9ACTN</name>
<dbReference type="RefSeq" id="WP_147138231.1">
    <property type="nucleotide sequence ID" value="NZ_BAABIJ010000002.1"/>
</dbReference>
<evidence type="ECO:0008006" key="6">
    <source>
        <dbReference type="Google" id="ProtNLM"/>
    </source>
</evidence>
<sequence>MSAPHRHPTWSPGSARPRRIARVGARLLVTAVAALAVLFFSPTAAQADDCSVQEWHENWRQCVDALPDEPETSCKTPPVPASPDSGMAGWFAQEPQSPPDGYELSPQAKGAYSHYGYAGYDMPLYDLGCVGNVVPDSESAGNSLANLEFTLATGIIGASNGLRHAAWEPGGLWGWADTFVKNATEAIYEQVFTVFGALTVALVGLYLIWRSRQADMSMAVTTAGWAVLVLVVVTAVARWPVESANFADEGLTASLSVVQDAVGPPTQEGCEDAYGMTEAEQRAAWDGGACLDLRSPATRASDMATGEILYNNWIRSVLGQSEEVVYETDADGDVLTDDQGRPVVADGNTAYKYGPALYDATAFTWAEIQDARASPSDRQMLVEQKQNQWRKVAAAIEREDPEAYQNLTGANGWDRAGTGLLAILSALFFALFDLTTSILIILGFLLIRWAVIALPLIGTIAILRPASGGFKRLVSAVVAAVINVIVFGVAAAVYLYAVSQILAADLPGWLQVLLIALIGVAAWMLLRPYRRLGSLRGGSSIAEAAFGRRRSAAGPNDRSTASERPEKYRVETGKEEPVPVRSESREPLTAQSRGDASDNAAAGLPPRPAPATPPAGKAKAGYAIYRPSGSGSGASAGDRPMVTVRRPD</sequence>
<keyword evidence="2" id="KW-1133">Transmembrane helix</keyword>
<dbReference type="EMBL" id="VLLL01000006">
    <property type="protein sequence ID" value="TWJ11709.1"/>
    <property type="molecule type" value="Genomic_DNA"/>
</dbReference>
<reference evidence="4 5" key="1">
    <citation type="journal article" date="2013" name="Stand. Genomic Sci.">
        <title>Genomic Encyclopedia of Type Strains, Phase I: The one thousand microbial genomes (KMG-I) project.</title>
        <authorList>
            <person name="Kyrpides N.C."/>
            <person name="Woyke T."/>
            <person name="Eisen J.A."/>
            <person name="Garrity G."/>
            <person name="Lilburn T.G."/>
            <person name="Beck B.J."/>
            <person name="Whitman W.B."/>
            <person name="Hugenholtz P."/>
            <person name="Klenk H.P."/>
        </authorList>
    </citation>
    <scope>NUCLEOTIDE SEQUENCE [LARGE SCALE GENOMIC DNA]</scope>
    <source>
        <strain evidence="4 5">DSM 45044</strain>
    </source>
</reference>
<feature type="transmembrane region" description="Helical" evidence="2">
    <location>
        <begin position="473"/>
        <end position="496"/>
    </location>
</feature>
<dbReference type="Proteomes" id="UP000321617">
    <property type="component" value="Unassembled WGS sequence"/>
</dbReference>
<evidence type="ECO:0000313" key="4">
    <source>
        <dbReference type="EMBL" id="TWJ11709.1"/>
    </source>
</evidence>
<feature type="compositionally biased region" description="Basic and acidic residues" evidence="1">
    <location>
        <begin position="560"/>
        <end position="586"/>
    </location>
</feature>
<comment type="caution">
    <text evidence="4">The sequence shown here is derived from an EMBL/GenBank/DDBJ whole genome shotgun (WGS) entry which is preliminary data.</text>
</comment>
<feature type="chain" id="PRO_5021755783" description="TrbL/VirB6 plasmid conjugal transfer protein" evidence="3">
    <location>
        <begin position="48"/>
        <end position="648"/>
    </location>
</feature>
<keyword evidence="3" id="KW-0732">Signal</keyword>
<evidence type="ECO:0000313" key="5">
    <source>
        <dbReference type="Proteomes" id="UP000321617"/>
    </source>
</evidence>
<keyword evidence="2" id="KW-0812">Transmembrane</keyword>
<feature type="transmembrane region" description="Helical" evidence="2">
    <location>
        <begin position="416"/>
        <end position="432"/>
    </location>
</feature>
<feature type="signal peptide" evidence="3">
    <location>
        <begin position="1"/>
        <end position="47"/>
    </location>
</feature>
<feature type="compositionally biased region" description="Low complexity" evidence="1">
    <location>
        <begin position="614"/>
        <end position="623"/>
    </location>
</feature>
<feature type="transmembrane region" description="Helical" evidence="2">
    <location>
        <begin position="191"/>
        <end position="209"/>
    </location>
</feature>
<keyword evidence="5" id="KW-1185">Reference proteome</keyword>
<evidence type="ECO:0000256" key="2">
    <source>
        <dbReference type="SAM" id="Phobius"/>
    </source>
</evidence>
<gene>
    <name evidence="4" type="ORF">LX16_2436</name>
</gene>
<feature type="transmembrane region" description="Helical" evidence="2">
    <location>
        <begin position="508"/>
        <end position="526"/>
    </location>
</feature>
<accession>A0A562V1C2</accession>
<organism evidence="4 5">
    <name type="scientific">Stackebrandtia albiflava</name>
    <dbReference type="NCBI Taxonomy" id="406432"/>
    <lineage>
        <taxon>Bacteria</taxon>
        <taxon>Bacillati</taxon>
        <taxon>Actinomycetota</taxon>
        <taxon>Actinomycetes</taxon>
        <taxon>Glycomycetales</taxon>
        <taxon>Glycomycetaceae</taxon>
        <taxon>Stackebrandtia</taxon>
    </lineage>
</organism>
<evidence type="ECO:0000256" key="1">
    <source>
        <dbReference type="SAM" id="MobiDB-lite"/>
    </source>
</evidence>
<feature type="transmembrane region" description="Helical" evidence="2">
    <location>
        <begin position="438"/>
        <end position="461"/>
    </location>
</feature>
<proteinExistence type="predicted"/>